<dbReference type="RefSeq" id="WP_069694921.1">
    <property type="nucleotide sequence ID" value="NZ_CP043010.1"/>
</dbReference>
<accession>A0AAX3ECZ3</accession>
<dbReference type="InterPro" id="IPR017969">
    <property type="entry name" value="Heavy-metal-associated_CS"/>
</dbReference>
<dbReference type="PROSITE" id="PS01047">
    <property type="entry name" value="HMA_1"/>
    <property type="match status" value="1"/>
</dbReference>
<dbReference type="AlphaFoldDB" id="A0AAX3ECZ3"/>
<dbReference type="Pfam" id="PF00403">
    <property type="entry name" value="HMA"/>
    <property type="match status" value="1"/>
</dbReference>
<dbReference type="GO" id="GO:0046872">
    <property type="term" value="F:metal ion binding"/>
    <property type="evidence" value="ECO:0007669"/>
    <property type="project" value="UniProtKB-KW"/>
</dbReference>
<name>A0AAX3ECZ3_PAEUR</name>
<dbReference type="InterPro" id="IPR036163">
    <property type="entry name" value="HMA_dom_sf"/>
</dbReference>
<reference evidence="3" key="1">
    <citation type="submission" date="2022-07" db="EMBL/GenBank/DDBJ databases">
        <authorList>
            <person name="Wu T."/>
        </authorList>
    </citation>
    <scope>NUCLEOTIDE SEQUENCE</scope>
    <source>
        <strain evidence="3">SD-1</strain>
    </source>
</reference>
<dbReference type="EMBL" id="CP101185">
    <property type="protein sequence ID" value="UYV95875.1"/>
    <property type="molecule type" value="Genomic_DNA"/>
</dbReference>
<protein>
    <submittedName>
        <fullName evidence="3">Heavy-metal-associated domain-containing protein</fullName>
    </submittedName>
</protein>
<proteinExistence type="predicted"/>
<dbReference type="PROSITE" id="PS50846">
    <property type="entry name" value="HMA_2"/>
    <property type="match status" value="1"/>
</dbReference>
<organism evidence="3 4">
    <name type="scientific">Paenarthrobacter ureafaciens</name>
    <dbReference type="NCBI Taxonomy" id="37931"/>
    <lineage>
        <taxon>Bacteria</taxon>
        <taxon>Bacillati</taxon>
        <taxon>Actinomycetota</taxon>
        <taxon>Actinomycetes</taxon>
        <taxon>Micrococcales</taxon>
        <taxon>Micrococcaceae</taxon>
        <taxon>Paenarthrobacter</taxon>
    </lineage>
</organism>
<keyword evidence="4" id="KW-1185">Reference proteome</keyword>
<dbReference type="Proteomes" id="UP001163293">
    <property type="component" value="Chromosome"/>
</dbReference>
<evidence type="ECO:0000259" key="2">
    <source>
        <dbReference type="PROSITE" id="PS50846"/>
    </source>
</evidence>
<dbReference type="Gene3D" id="3.30.70.100">
    <property type="match status" value="1"/>
</dbReference>
<evidence type="ECO:0000313" key="3">
    <source>
        <dbReference type="EMBL" id="UYV95875.1"/>
    </source>
</evidence>
<evidence type="ECO:0000313" key="4">
    <source>
        <dbReference type="Proteomes" id="UP001163293"/>
    </source>
</evidence>
<sequence>MSVTTNVNISGMHCNHCIASVTEELQELEGVEGVAIDLNKDSISRAVITSRAELDTRQVQEAIAEAGYAVVPDRV</sequence>
<dbReference type="SUPFAM" id="SSF55008">
    <property type="entry name" value="HMA, heavy metal-associated domain"/>
    <property type="match status" value="1"/>
</dbReference>
<feature type="domain" description="HMA" evidence="2">
    <location>
        <begin position="3"/>
        <end position="71"/>
    </location>
</feature>
<keyword evidence="1" id="KW-0479">Metal-binding</keyword>
<dbReference type="CDD" id="cd00371">
    <property type="entry name" value="HMA"/>
    <property type="match status" value="1"/>
</dbReference>
<dbReference type="InterPro" id="IPR006121">
    <property type="entry name" value="HMA_dom"/>
</dbReference>
<evidence type="ECO:0000256" key="1">
    <source>
        <dbReference type="ARBA" id="ARBA00022723"/>
    </source>
</evidence>
<gene>
    <name evidence="3" type="ORF">NL394_12335</name>
</gene>